<dbReference type="GeneID" id="93905952"/>
<gene>
    <name evidence="1" type="ORF">OK117_11995</name>
</gene>
<sequence>MSPDNGCRRIAIASHARVLQTLTTRGNPLFFAHFKLGDAAGWRCPVGSI</sequence>
<organism evidence="1 2">
    <name type="scientific">Xylella fastidiosa subsp. fastidiosa</name>
    <dbReference type="NCBI Taxonomy" id="644356"/>
    <lineage>
        <taxon>Bacteria</taxon>
        <taxon>Pseudomonadati</taxon>
        <taxon>Pseudomonadota</taxon>
        <taxon>Gammaproteobacteria</taxon>
        <taxon>Lysobacterales</taxon>
        <taxon>Lysobacteraceae</taxon>
        <taxon>Xylella</taxon>
    </lineage>
</organism>
<reference evidence="1" key="1">
    <citation type="journal article" date="2022" name="Phytopathology">
        <title>Complete circularized genome resources of seven strains of Xylella fastidiosa subsp. fastidiosa using hybrid assembly reveals unknown plasmids.</title>
        <authorList>
            <person name="Velasco-Amo M.D.P."/>
            <person name="Arias-Giraldo L.F.F."/>
            <person name="Ecija M.R."/>
            <person name="De La Fuente L."/>
            <person name="Marco-Noales E."/>
            <person name="Moralejo E."/>
            <person name="Navas-Cort J.A."/>
            <person name="Landa B.B."/>
        </authorList>
    </citation>
    <scope>NUCLEOTIDE SEQUENCE</scope>
    <source>
        <strain evidence="1">CFBP8073</strain>
    </source>
</reference>
<accession>A0AAJ5R0E4</accession>
<dbReference type="EMBL" id="CP109886">
    <property type="protein sequence ID" value="WCF28310.1"/>
    <property type="molecule type" value="Genomic_DNA"/>
</dbReference>
<name>A0AAJ5R0E4_XYLFS</name>
<evidence type="ECO:0000313" key="1">
    <source>
        <dbReference type="EMBL" id="WCF28310.1"/>
    </source>
</evidence>
<protein>
    <submittedName>
        <fullName evidence="1">Uncharacterized protein</fullName>
    </submittedName>
</protein>
<proteinExistence type="predicted"/>
<reference evidence="1" key="2">
    <citation type="submission" date="2022-10" db="EMBL/GenBank/DDBJ databases">
        <authorList>
            <person name="Landa B."/>
            <person name="Arias-Giraldo L.F."/>
            <person name="Roman-Ecija M."/>
            <person name="Velasco-Amo M.P."/>
            <person name="De La Fuente L."/>
            <person name="Marco-Noales E."/>
            <person name="Moralejo E."/>
        </authorList>
    </citation>
    <scope>NUCLEOTIDE SEQUENCE</scope>
    <source>
        <strain evidence="1">CFBP8073</strain>
    </source>
</reference>
<dbReference type="Proteomes" id="UP001211513">
    <property type="component" value="Chromosome"/>
</dbReference>
<evidence type="ECO:0000313" key="2">
    <source>
        <dbReference type="Proteomes" id="UP001211513"/>
    </source>
</evidence>
<dbReference type="RefSeq" id="WP_014607527.1">
    <property type="nucleotide sequence ID" value="NZ_CP040799.1"/>
</dbReference>
<dbReference type="AlphaFoldDB" id="A0AAJ5R0E4"/>